<evidence type="ECO:0000256" key="1">
    <source>
        <dbReference type="SAM" id="MobiDB-lite"/>
    </source>
</evidence>
<keyword evidence="3" id="KW-1185">Reference proteome</keyword>
<dbReference type="AlphaFoldDB" id="A0A136J9M0"/>
<gene>
    <name evidence="2" type="ORF">Micbo1qcDRAFT_193207</name>
</gene>
<evidence type="ECO:0000313" key="3">
    <source>
        <dbReference type="Proteomes" id="UP000070501"/>
    </source>
</evidence>
<organism evidence="2 3">
    <name type="scientific">Microdochium bolleyi</name>
    <dbReference type="NCBI Taxonomy" id="196109"/>
    <lineage>
        <taxon>Eukaryota</taxon>
        <taxon>Fungi</taxon>
        <taxon>Dikarya</taxon>
        <taxon>Ascomycota</taxon>
        <taxon>Pezizomycotina</taxon>
        <taxon>Sordariomycetes</taxon>
        <taxon>Xylariomycetidae</taxon>
        <taxon>Xylariales</taxon>
        <taxon>Microdochiaceae</taxon>
        <taxon>Microdochium</taxon>
    </lineage>
</organism>
<feature type="region of interest" description="Disordered" evidence="1">
    <location>
        <begin position="47"/>
        <end position="78"/>
    </location>
</feature>
<feature type="region of interest" description="Disordered" evidence="1">
    <location>
        <begin position="192"/>
        <end position="212"/>
    </location>
</feature>
<sequence>MVCLTGPSFFQRKTRGDALDGVNFAIKSISGPIMIEEPTFNTHARLHSMTSTSSRSSTDSDDSARAFNPLQSHPPLQINASPVAEARSERLPSRDGPASHLHFVEFSSLDNMDSDESRPASSRRMTYVYDQGSQWPLKDWQTIPPGLADAPEATEFSTPLRPRPATHQRRPTEWMNESDRFVKRGSWKRRGIIFGPDASSDEETQRHFELPE</sequence>
<name>A0A136J9M0_9PEZI</name>
<dbReference type="Proteomes" id="UP000070501">
    <property type="component" value="Unassembled WGS sequence"/>
</dbReference>
<reference evidence="3" key="1">
    <citation type="submission" date="2016-02" db="EMBL/GenBank/DDBJ databases">
        <title>Draft genome sequence of Microdochium bolleyi, a fungal endophyte of beachgrass.</title>
        <authorList>
            <consortium name="DOE Joint Genome Institute"/>
            <person name="David A.S."/>
            <person name="May G."/>
            <person name="Haridas S."/>
            <person name="Lim J."/>
            <person name="Wang M."/>
            <person name="Labutti K."/>
            <person name="Lipzen A."/>
            <person name="Barry K."/>
            <person name="Grigoriev I.V."/>
        </authorList>
    </citation>
    <scope>NUCLEOTIDE SEQUENCE [LARGE SCALE GENOMIC DNA]</scope>
    <source>
        <strain evidence="3">J235TASD1</strain>
    </source>
</reference>
<accession>A0A136J9M0</accession>
<dbReference type="InParanoid" id="A0A136J9M0"/>
<feature type="compositionally biased region" description="Basic and acidic residues" evidence="1">
    <location>
        <begin position="203"/>
        <end position="212"/>
    </location>
</feature>
<feature type="compositionally biased region" description="Low complexity" evidence="1">
    <location>
        <begin position="48"/>
        <end position="57"/>
    </location>
</feature>
<feature type="region of interest" description="Disordered" evidence="1">
    <location>
        <begin position="154"/>
        <end position="178"/>
    </location>
</feature>
<proteinExistence type="predicted"/>
<evidence type="ECO:0000313" key="2">
    <source>
        <dbReference type="EMBL" id="KXJ93879.1"/>
    </source>
</evidence>
<dbReference type="OrthoDB" id="5226162at2759"/>
<protein>
    <submittedName>
        <fullName evidence="2">Uncharacterized protein</fullName>
    </submittedName>
</protein>
<dbReference type="EMBL" id="KQ964247">
    <property type="protein sequence ID" value="KXJ93879.1"/>
    <property type="molecule type" value="Genomic_DNA"/>
</dbReference>